<dbReference type="InterPro" id="IPR027417">
    <property type="entry name" value="P-loop_NTPase"/>
</dbReference>
<keyword evidence="7" id="KW-1185">Reference proteome</keyword>
<keyword evidence="3" id="KW-0547">Nucleotide-binding</keyword>
<sequence length="228" mass="24906">MSNEVVLELRQLCKVFEPDTPRALQVLFDIDLQLRAGELTALVGPSGSGKSTLLNLMGLLDTPSKGELLIQGQATAALDDTRRTALRAHHIGFVFQFHHLIGAFNVLDNVLMPLMLQQGKPNQEQLEYAHYLLEAVGLADLAQRSAKALSGGQQQRVAIARALVNRPALLLADEPTGNLDTQTADEVFTLFEQFNRETGCATLIVTHDPLLSARCPRTISMLDGRIVS</sequence>
<evidence type="ECO:0000256" key="3">
    <source>
        <dbReference type="ARBA" id="ARBA00022741"/>
    </source>
</evidence>
<dbReference type="PROSITE" id="PS00211">
    <property type="entry name" value="ABC_TRANSPORTER_1"/>
    <property type="match status" value="1"/>
</dbReference>
<gene>
    <name evidence="6" type="ORF">QEZ41_11385</name>
</gene>
<dbReference type="Proteomes" id="UP001241056">
    <property type="component" value="Unassembled WGS sequence"/>
</dbReference>
<dbReference type="Pfam" id="PF00005">
    <property type="entry name" value="ABC_tran"/>
    <property type="match status" value="1"/>
</dbReference>
<organism evidence="6 7">
    <name type="scientific">Thiopseudomonas acetoxidans</name>
    <dbReference type="NCBI Taxonomy" id="3041622"/>
    <lineage>
        <taxon>Bacteria</taxon>
        <taxon>Pseudomonadati</taxon>
        <taxon>Pseudomonadota</taxon>
        <taxon>Gammaproteobacteria</taxon>
        <taxon>Pseudomonadales</taxon>
        <taxon>Pseudomonadaceae</taxon>
        <taxon>Thiopseudomonas</taxon>
    </lineage>
</organism>
<dbReference type="PANTHER" id="PTHR42798:SF2">
    <property type="entry name" value="ABC TRANSPORTER ATP-BINDING PROTEIN MG467-RELATED"/>
    <property type="match status" value="1"/>
</dbReference>
<dbReference type="RefSeq" id="WP_289411715.1">
    <property type="nucleotide sequence ID" value="NZ_JAUCDY010000018.1"/>
</dbReference>
<comment type="similarity">
    <text evidence="1">Belongs to the ABC transporter superfamily.</text>
</comment>
<proteinExistence type="inferred from homology"/>
<evidence type="ECO:0000259" key="5">
    <source>
        <dbReference type="PROSITE" id="PS50893"/>
    </source>
</evidence>
<evidence type="ECO:0000256" key="2">
    <source>
        <dbReference type="ARBA" id="ARBA00022448"/>
    </source>
</evidence>
<dbReference type="Gene3D" id="3.40.50.300">
    <property type="entry name" value="P-loop containing nucleotide triphosphate hydrolases"/>
    <property type="match status" value="1"/>
</dbReference>
<protein>
    <submittedName>
        <fullName evidence="6">ABC transporter ATP-binding protein</fullName>
    </submittedName>
</protein>
<dbReference type="GO" id="GO:0005524">
    <property type="term" value="F:ATP binding"/>
    <property type="evidence" value="ECO:0007669"/>
    <property type="project" value="UniProtKB-KW"/>
</dbReference>
<accession>A0ABT7SRQ0</accession>
<dbReference type="EMBL" id="JAUCDY010000018">
    <property type="protein sequence ID" value="MDM7858865.1"/>
    <property type="molecule type" value="Genomic_DNA"/>
</dbReference>
<comment type="caution">
    <text evidence="6">The sequence shown here is derived from an EMBL/GenBank/DDBJ whole genome shotgun (WGS) entry which is preliminary data.</text>
</comment>
<dbReference type="PANTHER" id="PTHR42798">
    <property type="entry name" value="LIPOPROTEIN-RELEASING SYSTEM ATP-BINDING PROTEIN LOLD"/>
    <property type="match status" value="1"/>
</dbReference>
<dbReference type="InterPro" id="IPR003439">
    <property type="entry name" value="ABC_transporter-like_ATP-bd"/>
</dbReference>
<dbReference type="SUPFAM" id="SSF52540">
    <property type="entry name" value="P-loop containing nucleoside triphosphate hydrolases"/>
    <property type="match status" value="1"/>
</dbReference>
<feature type="domain" description="ABC transporter" evidence="5">
    <location>
        <begin position="7"/>
        <end position="227"/>
    </location>
</feature>
<keyword evidence="2" id="KW-0813">Transport</keyword>
<dbReference type="InterPro" id="IPR017871">
    <property type="entry name" value="ABC_transporter-like_CS"/>
</dbReference>
<evidence type="ECO:0000256" key="1">
    <source>
        <dbReference type="ARBA" id="ARBA00005417"/>
    </source>
</evidence>
<dbReference type="InterPro" id="IPR003593">
    <property type="entry name" value="AAA+_ATPase"/>
</dbReference>
<name>A0ABT7SRQ0_9GAMM</name>
<evidence type="ECO:0000313" key="6">
    <source>
        <dbReference type="EMBL" id="MDM7858865.1"/>
    </source>
</evidence>
<reference evidence="6 7" key="1">
    <citation type="submission" date="2023-06" db="EMBL/GenBank/DDBJ databases">
        <title>Thiopseudomonas sp. CY1220 draft genome sequence.</title>
        <authorList>
            <person name="Zhao G."/>
            <person name="An M."/>
        </authorList>
    </citation>
    <scope>NUCLEOTIDE SEQUENCE [LARGE SCALE GENOMIC DNA]</scope>
    <source>
        <strain evidence="6 7">CY1220</strain>
    </source>
</reference>
<keyword evidence="4 6" id="KW-0067">ATP-binding</keyword>
<evidence type="ECO:0000256" key="4">
    <source>
        <dbReference type="ARBA" id="ARBA00022840"/>
    </source>
</evidence>
<dbReference type="SMART" id="SM00382">
    <property type="entry name" value="AAA"/>
    <property type="match status" value="1"/>
</dbReference>
<dbReference type="PROSITE" id="PS50893">
    <property type="entry name" value="ABC_TRANSPORTER_2"/>
    <property type="match status" value="1"/>
</dbReference>
<dbReference type="InterPro" id="IPR017911">
    <property type="entry name" value="MacB-like_ATP-bd"/>
</dbReference>
<evidence type="ECO:0000313" key="7">
    <source>
        <dbReference type="Proteomes" id="UP001241056"/>
    </source>
</evidence>
<dbReference type="CDD" id="cd03255">
    <property type="entry name" value="ABC_MJ0796_LolCDE_FtsE"/>
    <property type="match status" value="1"/>
</dbReference>